<name>A0A0N4VNP0_ENTVE</name>
<reference evidence="2 3" key="2">
    <citation type="submission" date="2018-10" db="EMBL/GenBank/DDBJ databases">
        <authorList>
            <consortium name="Pathogen Informatics"/>
        </authorList>
    </citation>
    <scope>NUCLEOTIDE SEQUENCE [LARGE SCALE GENOMIC DNA]</scope>
</reference>
<dbReference type="EMBL" id="UXUI01012699">
    <property type="protein sequence ID" value="VDD97035.1"/>
    <property type="molecule type" value="Genomic_DNA"/>
</dbReference>
<evidence type="ECO:0000313" key="2">
    <source>
        <dbReference type="EMBL" id="VDD97035.1"/>
    </source>
</evidence>
<keyword evidence="1" id="KW-0812">Transmembrane</keyword>
<evidence type="ECO:0000313" key="4">
    <source>
        <dbReference type="WBParaSite" id="EVEC_0001260801-mRNA-1"/>
    </source>
</evidence>
<sequence>MLLLLPAIMLLLSTIMLLLWLTVLLLQRLVASRLLHTTAPFDLLYCTALRGLYF</sequence>
<dbReference type="AlphaFoldDB" id="A0A0N4VNP0"/>
<proteinExistence type="predicted"/>
<dbReference type="Proteomes" id="UP000274131">
    <property type="component" value="Unassembled WGS sequence"/>
</dbReference>
<gene>
    <name evidence="2" type="ORF">EVEC_LOCUS11786</name>
</gene>
<accession>A0A0N4VNP0</accession>
<organism evidence="4">
    <name type="scientific">Enterobius vermicularis</name>
    <name type="common">Human pinworm</name>
    <dbReference type="NCBI Taxonomy" id="51028"/>
    <lineage>
        <taxon>Eukaryota</taxon>
        <taxon>Metazoa</taxon>
        <taxon>Ecdysozoa</taxon>
        <taxon>Nematoda</taxon>
        <taxon>Chromadorea</taxon>
        <taxon>Rhabditida</taxon>
        <taxon>Spirurina</taxon>
        <taxon>Oxyuridomorpha</taxon>
        <taxon>Oxyuroidea</taxon>
        <taxon>Oxyuridae</taxon>
        <taxon>Enterobius</taxon>
    </lineage>
</organism>
<dbReference type="WBParaSite" id="EVEC_0001260801-mRNA-1">
    <property type="protein sequence ID" value="EVEC_0001260801-mRNA-1"/>
    <property type="gene ID" value="EVEC_0001260801"/>
</dbReference>
<keyword evidence="1" id="KW-0472">Membrane</keyword>
<keyword evidence="3" id="KW-1185">Reference proteome</keyword>
<feature type="transmembrane region" description="Helical" evidence="1">
    <location>
        <begin position="6"/>
        <end position="26"/>
    </location>
</feature>
<evidence type="ECO:0000313" key="3">
    <source>
        <dbReference type="Proteomes" id="UP000274131"/>
    </source>
</evidence>
<evidence type="ECO:0000256" key="1">
    <source>
        <dbReference type="SAM" id="Phobius"/>
    </source>
</evidence>
<reference evidence="4" key="1">
    <citation type="submission" date="2017-02" db="UniProtKB">
        <authorList>
            <consortium name="WormBaseParasite"/>
        </authorList>
    </citation>
    <scope>IDENTIFICATION</scope>
</reference>
<protein>
    <submittedName>
        <fullName evidence="4">Secreted protein</fullName>
    </submittedName>
</protein>
<keyword evidence="1" id="KW-1133">Transmembrane helix</keyword>